<dbReference type="AlphaFoldDB" id="A0AB74US05"/>
<feature type="transmembrane region" description="Helical" evidence="1">
    <location>
        <begin position="39"/>
        <end position="59"/>
    </location>
</feature>
<protein>
    <submittedName>
        <fullName evidence="2">Uncharacterized protein</fullName>
    </submittedName>
</protein>
<sequence length="79" mass="8202">MKVIESALLLVVGTALLTFSALSLGLFPRPLTFNNPTLFVEALAIAGLAFFGLGARGIYQIHRAISCNVSLAPSRGAAA</sequence>
<reference evidence="2" key="1">
    <citation type="submission" date="2024-10" db="EMBL/GenBank/DDBJ databases">
        <authorList>
            <person name="Lesea H.P."/>
            <person name="Kuehl J.V."/>
            <person name="Chandonia J.-M."/>
        </authorList>
    </citation>
    <scope>NUCLEOTIDE SEQUENCE</scope>
    <source>
        <strain evidence="2">FW102-FHT14D07</strain>
    </source>
</reference>
<keyword evidence="1" id="KW-0812">Transmembrane</keyword>
<name>A0AB74US05_9GAMM</name>
<evidence type="ECO:0000313" key="2">
    <source>
        <dbReference type="EMBL" id="XIA18039.1"/>
    </source>
</evidence>
<dbReference type="RefSeq" id="WP_395120839.1">
    <property type="nucleotide sequence ID" value="NZ_CP170721.1"/>
</dbReference>
<keyword evidence="1" id="KW-1133">Transmembrane helix</keyword>
<dbReference type="EMBL" id="CP170721">
    <property type="protein sequence ID" value="XIA18039.1"/>
    <property type="molecule type" value="Genomic_DNA"/>
</dbReference>
<evidence type="ECO:0000256" key="1">
    <source>
        <dbReference type="SAM" id="Phobius"/>
    </source>
</evidence>
<gene>
    <name evidence="2" type="ORF">ACFYG5_15950</name>
</gene>
<accession>A0AB74US05</accession>
<organism evidence="2">
    <name type="scientific">Rhodanobacter sp. FW102-FHT14D07</name>
    <dbReference type="NCBI Taxonomy" id="3351462"/>
    <lineage>
        <taxon>Bacteria</taxon>
        <taxon>Pseudomonadati</taxon>
        <taxon>Pseudomonadota</taxon>
        <taxon>Gammaproteobacteria</taxon>
        <taxon>Lysobacterales</taxon>
        <taxon>Rhodanobacteraceae</taxon>
        <taxon>Rhodanobacter</taxon>
    </lineage>
</organism>
<proteinExistence type="predicted"/>
<keyword evidence="1" id="KW-0472">Membrane</keyword>